<gene>
    <name evidence="1" type="ORF">SAY87_021023</name>
</gene>
<comment type="caution">
    <text evidence="1">The sequence shown here is derived from an EMBL/GenBank/DDBJ whole genome shotgun (WGS) entry which is preliminary data.</text>
</comment>
<accession>A0AAN7PV83</accession>
<proteinExistence type="predicted"/>
<name>A0AAN7PV83_9MYRT</name>
<evidence type="ECO:0000313" key="1">
    <source>
        <dbReference type="EMBL" id="KAK4752225.1"/>
    </source>
</evidence>
<dbReference type="AlphaFoldDB" id="A0AAN7PV83"/>
<keyword evidence="2" id="KW-1185">Reference proteome</keyword>
<dbReference type="Proteomes" id="UP001345219">
    <property type="component" value="Chromosome 16"/>
</dbReference>
<dbReference type="EMBL" id="JAXIOK010000016">
    <property type="protein sequence ID" value="KAK4752225.1"/>
    <property type="molecule type" value="Genomic_DNA"/>
</dbReference>
<reference evidence="1 2" key="1">
    <citation type="journal article" date="2023" name="Hortic Res">
        <title>Pangenome of water caltrop reveals structural variations and asymmetric subgenome divergence after allopolyploidization.</title>
        <authorList>
            <person name="Zhang X."/>
            <person name="Chen Y."/>
            <person name="Wang L."/>
            <person name="Yuan Y."/>
            <person name="Fang M."/>
            <person name="Shi L."/>
            <person name="Lu R."/>
            <person name="Comes H.P."/>
            <person name="Ma Y."/>
            <person name="Chen Y."/>
            <person name="Huang G."/>
            <person name="Zhou Y."/>
            <person name="Zheng Z."/>
            <person name="Qiu Y."/>
        </authorList>
    </citation>
    <scope>NUCLEOTIDE SEQUENCE [LARGE SCALE GENOMIC DNA]</scope>
    <source>
        <tissue evidence="1">Roots</tissue>
    </source>
</reference>
<organism evidence="1 2">
    <name type="scientific">Trapa incisa</name>
    <dbReference type="NCBI Taxonomy" id="236973"/>
    <lineage>
        <taxon>Eukaryota</taxon>
        <taxon>Viridiplantae</taxon>
        <taxon>Streptophyta</taxon>
        <taxon>Embryophyta</taxon>
        <taxon>Tracheophyta</taxon>
        <taxon>Spermatophyta</taxon>
        <taxon>Magnoliopsida</taxon>
        <taxon>eudicotyledons</taxon>
        <taxon>Gunneridae</taxon>
        <taxon>Pentapetalae</taxon>
        <taxon>rosids</taxon>
        <taxon>malvids</taxon>
        <taxon>Myrtales</taxon>
        <taxon>Lythraceae</taxon>
        <taxon>Trapa</taxon>
    </lineage>
</organism>
<protein>
    <submittedName>
        <fullName evidence="1">Uncharacterized protein</fullName>
    </submittedName>
</protein>
<evidence type="ECO:0000313" key="2">
    <source>
        <dbReference type="Proteomes" id="UP001345219"/>
    </source>
</evidence>
<sequence>MVMIPRGRIRAEEMVMIPRGRSRAEEMRIEGGMEGGYAELSPSYVHEVRVKCCLLQVAIEDSPLELGEAVDSQAIFEGKRASLSLSPFSLFRSG</sequence>